<organism evidence="2 3">
    <name type="scientific">Thalassiosira oceanica</name>
    <name type="common">Marine diatom</name>
    <dbReference type="NCBI Taxonomy" id="159749"/>
    <lineage>
        <taxon>Eukaryota</taxon>
        <taxon>Sar</taxon>
        <taxon>Stramenopiles</taxon>
        <taxon>Ochrophyta</taxon>
        <taxon>Bacillariophyta</taxon>
        <taxon>Coscinodiscophyceae</taxon>
        <taxon>Thalassiosirophycidae</taxon>
        <taxon>Thalassiosirales</taxon>
        <taxon>Thalassiosiraceae</taxon>
        <taxon>Thalassiosira</taxon>
    </lineage>
</organism>
<evidence type="ECO:0000313" key="3">
    <source>
        <dbReference type="Proteomes" id="UP000266841"/>
    </source>
</evidence>
<keyword evidence="3" id="KW-1185">Reference proteome</keyword>
<dbReference type="Proteomes" id="UP000266841">
    <property type="component" value="Unassembled WGS sequence"/>
</dbReference>
<protein>
    <submittedName>
        <fullName evidence="2">Uncharacterized protein</fullName>
    </submittedName>
</protein>
<reference evidence="2 3" key="1">
    <citation type="journal article" date="2012" name="Genome Biol.">
        <title>Genome and low-iron response of an oceanic diatom adapted to chronic iron limitation.</title>
        <authorList>
            <person name="Lommer M."/>
            <person name="Specht M."/>
            <person name="Roy A.S."/>
            <person name="Kraemer L."/>
            <person name="Andreson R."/>
            <person name="Gutowska M.A."/>
            <person name="Wolf J."/>
            <person name="Bergner S.V."/>
            <person name="Schilhabel M.B."/>
            <person name="Klostermeier U.C."/>
            <person name="Beiko R.G."/>
            <person name="Rosenstiel P."/>
            <person name="Hippler M."/>
            <person name="Laroche J."/>
        </authorList>
    </citation>
    <scope>NUCLEOTIDE SEQUENCE [LARGE SCALE GENOMIC DNA]</scope>
    <source>
        <strain evidence="2 3">CCMP1005</strain>
    </source>
</reference>
<comment type="caution">
    <text evidence="2">The sequence shown here is derived from an EMBL/GenBank/DDBJ whole genome shotgun (WGS) entry which is preliminary data.</text>
</comment>
<proteinExistence type="predicted"/>
<sequence length="538" mass="59145">TRGEDNRHKLTIGFASLSNSLPFGQDDLVGDTEISPQTTIMINALRSGVRKFDCPAPPMIESNKQALMANADSDTCWTANRKSEDQLAISMKEVESILSKEEGSLDGEVGTMTISTRMGYRSAVVLTHGNNPQANTDSHEREGLFKGDARVGMLYAGEKGEGNAEEKPPVVLVHNLSKEYVLHSLRTSPLVQQRGEMMSGKKTRLIPLAHNPETQISAHLLSNHNQSDGELLLKEARDYMKARLTSAFVGFEIAVQEGLIDGYGVDSNGLSLPDAHDMHLSWRDVLECSLDALLEVNDEKSGVRRSSLKAIRLPCNLLETRGLEVANEINSVYGAHCTTSEEGLPPGADDQTESNVPQMQRLRTMRNLLPERIEVQATRPLTAYPFGGTGVDVNSSPGLASSPPPLRSSQPGNVDGQAIDATHPLRLLDYRIEAASAGQEPTLLWSNDYLNRYGIRPVAYQPILNAVLSHFDAEEIIEASRERELTVEERETLDGCKLLHGLIHDLDASLDSMRSFAAYEEYLLKKAVSSYLWDIRGT</sequence>
<dbReference type="eggNOG" id="ENOG502SCRD">
    <property type="taxonomic scope" value="Eukaryota"/>
</dbReference>
<gene>
    <name evidence="2" type="ORF">THAOC_08550</name>
</gene>
<dbReference type="OMA" id="TTIMINA"/>
<dbReference type="EMBL" id="AGNL01009026">
    <property type="protein sequence ID" value="EJK70118.1"/>
    <property type="molecule type" value="Genomic_DNA"/>
</dbReference>
<feature type="compositionally biased region" description="Low complexity" evidence="1">
    <location>
        <begin position="395"/>
        <end position="412"/>
    </location>
</feature>
<evidence type="ECO:0000313" key="2">
    <source>
        <dbReference type="EMBL" id="EJK70118.1"/>
    </source>
</evidence>
<dbReference type="AlphaFoldDB" id="K0SUN3"/>
<feature type="non-terminal residue" evidence="2">
    <location>
        <position position="1"/>
    </location>
</feature>
<accession>K0SUN3</accession>
<evidence type="ECO:0000256" key="1">
    <source>
        <dbReference type="SAM" id="MobiDB-lite"/>
    </source>
</evidence>
<name>K0SUN3_THAOC</name>
<dbReference type="OrthoDB" id="48988at2759"/>
<feature type="region of interest" description="Disordered" evidence="1">
    <location>
        <begin position="386"/>
        <end position="417"/>
    </location>
</feature>